<evidence type="ECO:0000313" key="5">
    <source>
        <dbReference type="EMBL" id="MCY9598147.1"/>
    </source>
</evidence>
<dbReference type="CDD" id="cd00093">
    <property type="entry name" value="HTH_XRE"/>
    <property type="match status" value="1"/>
</dbReference>
<gene>
    <name evidence="5" type="ORF">M5X16_20580</name>
    <name evidence="6" type="ORF">PC41400_16675</name>
</gene>
<keyword evidence="2" id="KW-0238">DNA-binding</keyword>
<dbReference type="OrthoDB" id="9814553at2"/>
<dbReference type="Proteomes" id="UP000288943">
    <property type="component" value="Chromosome"/>
</dbReference>
<evidence type="ECO:0000259" key="4">
    <source>
        <dbReference type="PROSITE" id="PS50943"/>
    </source>
</evidence>
<accession>A0A410WXM9</accession>
<proteinExistence type="predicted"/>
<dbReference type="GO" id="GO:0003700">
    <property type="term" value="F:DNA-binding transcription factor activity"/>
    <property type="evidence" value="ECO:0007669"/>
    <property type="project" value="TreeGrafter"/>
</dbReference>
<feature type="domain" description="HTH cro/C1-type" evidence="4">
    <location>
        <begin position="13"/>
        <end position="68"/>
    </location>
</feature>
<evidence type="ECO:0000313" key="7">
    <source>
        <dbReference type="Proteomes" id="UP000288943"/>
    </source>
</evidence>
<dbReference type="PROSITE" id="PS50943">
    <property type="entry name" value="HTH_CROC1"/>
    <property type="match status" value="1"/>
</dbReference>
<dbReference type="GO" id="GO:0003677">
    <property type="term" value="F:DNA binding"/>
    <property type="evidence" value="ECO:0007669"/>
    <property type="project" value="UniProtKB-KW"/>
</dbReference>
<dbReference type="Proteomes" id="UP001527202">
    <property type="component" value="Unassembled WGS sequence"/>
</dbReference>
<dbReference type="InterPro" id="IPR001387">
    <property type="entry name" value="Cro/C1-type_HTH"/>
</dbReference>
<evidence type="ECO:0000313" key="6">
    <source>
        <dbReference type="EMBL" id="QAV19226.1"/>
    </source>
</evidence>
<dbReference type="EMBL" id="JAMDMJ010000029">
    <property type="protein sequence ID" value="MCY9598147.1"/>
    <property type="molecule type" value="Genomic_DNA"/>
</dbReference>
<dbReference type="EMBL" id="CP026520">
    <property type="protein sequence ID" value="QAV19226.1"/>
    <property type="molecule type" value="Genomic_DNA"/>
</dbReference>
<dbReference type="KEGG" id="pchi:PC41400_16675"/>
<reference evidence="6 7" key="1">
    <citation type="submission" date="2018-01" db="EMBL/GenBank/DDBJ databases">
        <title>The whole genome sequencing and assembly of Paenibacillus chitinolyticus KCCM 41400 strain.</title>
        <authorList>
            <person name="Kim J.-Y."/>
            <person name="Park M.-K."/>
            <person name="Lee Y.-J."/>
            <person name="Yi H."/>
            <person name="Bahn Y.-S."/>
            <person name="Kim J.F."/>
            <person name="Lee D.-W."/>
        </authorList>
    </citation>
    <scope>NUCLEOTIDE SEQUENCE [LARGE SCALE GENOMIC DNA]</scope>
    <source>
        <strain evidence="6 7">KCCM 41400</strain>
    </source>
</reference>
<dbReference type="Pfam" id="PF01381">
    <property type="entry name" value="HTH_3"/>
    <property type="match status" value="1"/>
</dbReference>
<dbReference type="SMART" id="SM00530">
    <property type="entry name" value="HTH_XRE"/>
    <property type="match status" value="1"/>
</dbReference>
<keyword evidence="3" id="KW-0804">Transcription</keyword>
<evidence type="ECO:0000256" key="1">
    <source>
        <dbReference type="ARBA" id="ARBA00023015"/>
    </source>
</evidence>
<dbReference type="GO" id="GO:0005829">
    <property type="term" value="C:cytosol"/>
    <property type="evidence" value="ECO:0007669"/>
    <property type="project" value="TreeGrafter"/>
</dbReference>
<organism evidence="6 7">
    <name type="scientific">Paenibacillus chitinolyticus</name>
    <dbReference type="NCBI Taxonomy" id="79263"/>
    <lineage>
        <taxon>Bacteria</taxon>
        <taxon>Bacillati</taxon>
        <taxon>Bacillota</taxon>
        <taxon>Bacilli</taxon>
        <taxon>Bacillales</taxon>
        <taxon>Paenibacillaceae</taxon>
        <taxon>Paenibacillus</taxon>
    </lineage>
</organism>
<evidence type="ECO:0000313" key="8">
    <source>
        <dbReference type="Proteomes" id="UP001527202"/>
    </source>
</evidence>
<name>A0A410WXM9_9BACL</name>
<dbReference type="PANTHER" id="PTHR46797:SF23">
    <property type="entry name" value="HTH-TYPE TRANSCRIPTIONAL REGULATOR SUTR"/>
    <property type="match status" value="1"/>
</dbReference>
<reference evidence="5 8" key="2">
    <citation type="submission" date="2022-05" db="EMBL/GenBank/DDBJ databases">
        <title>Genome Sequencing of Bee-Associated Microbes.</title>
        <authorList>
            <person name="Dunlap C."/>
        </authorList>
    </citation>
    <scope>NUCLEOTIDE SEQUENCE [LARGE SCALE GENOMIC DNA]</scope>
    <source>
        <strain evidence="5 8">NRRL B-23120</strain>
    </source>
</reference>
<dbReference type="SUPFAM" id="SSF47413">
    <property type="entry name" value="lambda repressor-like DNA-binding domains"/>
    <property type="match status" value="1"/>
</dbReference>
<evidence type="ECO:0000256" key="3">
    <source>
        <dbReference type="ARBA" id="ARBA00023163"/>
    </source>
</evidence>
<dbReference type="RefSeq" id="WP_042226095.1">
    <property type="nucleotide sequence ID" value="NZ_CP026520.1"/>
</dbReference>
<dbReference type="AlphaFoldDB" id="A0A410WXM9"/>
<dbReference type="InterPro" id="IPR010982">
    <property type="entry name" value="Lambda_DNA-bd_dom_sf"/>
</dbReference>
<dbReference type="InterPro" id="IPR050807">
    <property type="entry name" value="TransReg_Diox_bact_type"/>
</dbReference>
<dbReference type="GeneID" id="95376444"/>
<evidence type="ECO:0000256" key="2">
    <source>
        <dbReference type="ARBA" id="ARBA00023125"/>
    </source>
</evidence>
<sequence length="106" mass="11699">MSETVLIRIGEIIKELRKSKGMTQEELAELMATAPQYVSALERGEKNVTINTLVKAAEALNIDLFDMLCLGKGDPAKILDLSAIILHKPETEKEKLISIFKSISSL</sequence>
<dbReference type="PANTHER" id="PTHR46797">
    <property type="entry name" value="HTH-TYPE TRANSCRIPTIONAL REGULATOR"/>
    <property type="match status" value="1"/>
</dbReference>
<protein>
    <submittedName>
        <fullName evidence="5">Helix-turn-helix domain-containing protein</fullName>
    </submittedName>
    <submittedName>
        <fullName evidence="6">XRE family transcriptional regulator</fullName>
    </submittedName>
</protein>
<keyword evidence="8" id="KW-1185">Reference proteome</keyword>
<dbReference type="Gene3D" id="1.10.260.40">
    <property type="entry name" value="lambda repressor-like DNA-binding domains"/>
    <property type="match status" value="1"/>
</dbReference>
<keyword evidence="1" id="KW-0805">Transcription regulation</keyword>